<evidence type="ECO:0000313" key="10">
    <source>
        <dbReference type="Proteomes" id="UP000035721"/>
    </source>
</evidence>
<keyword evidence="4 8" id="KW-1003">Cell membrane</keyword>
<gene>
    <name evidence="9" type="ORF">BN12_2040005</name>
</gene>
<evidence type="ECO:0000256" key="8">
    <source>
        <dbReference type="RuleBase" id="RU363041"/>
    </source>
</evidence>
<organism evidence="9 10">
    <name type="scientific">Nostocoides japonicum T1-X7</name>
    <dbReference type="NCBI Taxonomy" id="1194083"/>
    <lineage>
        <taxon>Bacteria</taxon>
        <taxon>Bacillati</taxon>
        <taxon>Actinomycetota</taxon>
        <taxon>Actinomycetes</taxon>
        <taxon>Micrococcales</taxon>
        <taxon>Intrasporangiaceae</taxon>
        <taxon>Nostocoides</taxon>
    </lineage>
</organism>
<evidence type="ECO:0000256" key="7">
    <source>
        <dbReference type="ARBA" id="ARBA00023136"/>
    </source>
</evidence>
<dbReference type="Proteomes" id="UP000035721">
    <property type="component" value="Unassembled WGS sequence"/>
</dbReference>
<keyword evidence="10" id="KW-1185">Reference proteome</keyword>
<name>A0A077M059_9MICO</name>
<accession>A0A077M059</accession>
<feature type="transmembrane region" description="Helical" evidence="8">
    <location>
        <begin position="161"/>
        <end position="180"/>
    </location>
</feature>
<keyword evidence="3" id="KW-0813">Transport</keyword>
<evidence type="ECO:0000313" key="9">
    <source>
        <dbReference type="EMBL" id="CCH77605.1"/>
    </source>
</evidence>
<dbReference type="PANTHER" id="PTHR30269">
    <property type="entry name" value="TRANSMEMBRANE PROTEIN YFCA"/>
    <property type="match status" value="1"/>
</dbReference>
<reference evidence="9 10" key="1">
    <citation type="journal article" date="2013" name="ISME J.">
        <title>A metabolic model for members of the genus Tetrasphaera involved in enhanced biological phosphorus removal.</title>
        <authorList>
            <person name="Kristiansen R."/>
            <person name="Nguyen H.T.T."/>
            <person name="Saunders A.M."/>
            <person name="Nielsen J.L."/>
            <person name="Wimmer R."/>
            <person name="Le V.Q."/>
            <person name="McIlroy S.J."/>
            <person name="Petrovski S."/>
            <person name="Seviour R.J."/>
            <person name="Calteau A."/>
            <person name="Nielsen K.L."/>
            <person name="Nielsen P.H."/>
        </authorList>
    </citation>
    <scope>NUCLEOTIDE SEQUENCE [LARGE SCALE GENOMIC DNA]</scope>
    <source>
        <strain evidence="9 10">T1-X7</strain>
    </source>
</reference>
<dbReference type="EMBL" id="CAJB01000118">
    <property type="protein sequence ID" value="CCH77605.1"/>
    <property type="molecule type" value="Genomic_DNA"/>
</dbReference>
<comment type="similarity">
    <text evidence="2 8">Belongs to the 4-toluene sulfonate uptake permease (TSUP) (TC 2.A.102) family.</text>
</comment>
<evidence type="ECO:0000256" key="3">
    <source>
        <dbReference type="ARBA" id="ARBA00022448"/>
    </source>
</evidence>
<dbReference type="InterPro" id="IPR052017">
    <property type="entry name" value="TSUP"/>
</dbReference>
<evidence type="ECO:0000256" key="1">
    <source>
        <dbReference type="ARBA" id="ARBA00004651"/>
    </source>
</evidence>
<keyword evidence="7 8" id="KW-0472">Membrane</keyword>
<keyword evidence="6 8" id="KW-1133">Transmembrane helix</keyword>
<dbReference type="RefSeq" id="WP_048554507.1">
    <property type="nucleotide sequence ID" value="NZ_HF570958.1"/>
</dbReference>
<evidence type="ECO:0000256" key="5">
    <source>
        <dbReference type="ARBA" id="ARBA00022692"/>
    </source>
</evidence>
<comment type="subcellular location">
    <subcellularLocation>
        <location evidence="1 8">Cell membrane</location>
        <topology evidence="1 8">Multi-pass membrane protein</topology>
    </subcellularLocation>
</comment>
<protein>
    <recommendedName>
        <fullName evidence="8">Probable membrane transporter protein</fullName>
    </recommendedName>
</protein>
<dbReference type="Pfam" id="PF01925">
    <property type="entry name" value="TauE"/>
    <property type="match status" value="1"/>
</dbReference>
<feature type="transmembrane region" description="Helical" evidence="8">
    <location>
        <begin position="81"/>
        <end position="100"/>
    </location>
</feature>
<evidence type="ECO:0000256" key="2">
    <source>
        <dbReference type="ARBA" id="ARBA00009142"/>
    </source>
</evidence>
<evidence type="ECO:0000256" key="6">
    <source>
        <dbReference type="ARBA" id="ARBA00022989"/>
    </source>
</evidence>
<dbReference type="PANTHER" id="PTHR30269:SF0">
    <property type="entry name" value="MEMBRANE TRANSPORTER PROTEIN YFCA-RELATED"/>
    <property type="match status" value="1"/>
</dbReference>
<comment type="caution">
    <text evidence="9">The sequence shown here is derived from an EMBL/GenBank/DDBJ whole genome shotgun (WGS) entry which is preliminary data.</text>
</comment>
<sequence>MTDLDIGAGTLALLALAGFVAGWVDAVVGGGGLVQLPALLLGLPGAAPAQLLATNKMGSVVGTTVSSVTYYRRVRPDLRTAVPMAAVAFLGAIVGAVIGLHIPKSAFNPIVLVCLVAVGAYTLAKPRLGTETALRFHGHRHTALAMVIGFTIGVYDGALGPGTGSFLVFALVGLMGYAFLEASAKAKIANVATNLGALVVFLPGGHVVWPAAAVLAVANPLGGYLGARTAVRLGSRFVRVVFVCVVGAFIVRIGGQLTGLWP</sequence>
<proteinExistence type="inferred from homology"/>
<feature type="transmembrane region" description="Helical" evidence="8">
    <location>
        <begin position="192"/>
        <end position="217"/>
    </location>
</feature>
<dbReference type="InterPro" id="IPR002781">
    <property type="entry name" value="TM_pro_TauE-like"/>
</dbReference>
<feature type="transmembrane region" description="Helical" evidence="8">
    <location>
        <begin position="237"/>
        <end position="255"/>
    </location>
</feature>
<keyword evidence="5 8" id="KW-0812">Transmembrane</keyword>
<dbReference type="STRING" id="1194083.BN12_2040005"/>
<dbReference type="GO" id="GO:0005886">
    <property type="term" value="C:plasma membrane"/>
    <property type="evidence" value="ECO:0007669"/>
    <property type="project" value="UniProtKB-SubCell"/>
</dbReference>
<evidence type="ECO:0000256" key="4">
    <source>
        <dbReference type="ARBA" id="ARBA00022475"/>
    </source>
</evidence>
<dbReference type="OrthoDB" id="554695at2"/>
<feature type="transmembrane region" description="Helical" evidence="8">
    <location>
        <begin position="106"/>
        <end position="124"/>
    </location>
</feature>
<dbReference type="AlphaFoldDB" id="A0A077M059"/>